<evidence type="ECO:0000256" key="8">
    <source>
        <dbReference type="SAM" id="Phobius"/>
    </source>
</evidence>
<feature type="compositionally biased region" description="Basic and acidic residues" evidence="7">
    <location>
        <begin position="908"/>
        <end position="919"/>
    </location>
</feature>
<feature type="compositionally biased region" description="Basic and acidic residues" evidence="7">
    <location>
        <begin position="80"/>
        <end position="91"/>
    </location>
</feature>
<feature type="compositionally biased region" description="Polar residues" evidence="7">
    <location>
        <begin position="686"/>
        <end position="695"/>
    </location>
</feature>
<dbReference type="SUPFAM" id="SSF53822">
    <property type="entry name" value="Periplasmic binding protein-like I"/>
    <property type="match status" value="1"/>
</dbReference>
<evidence type="ECO:0000256" key="3">
    <source>
        <dbReference type="ARBA" id="ARBA00022989"/>
    </source>
</evidence>
<feature type="region of interest" description="Disordered" evidence="7">
    <location>
        <begin position="908"/>
        <end position="966"/>
    </location>
</feature>
<feature type="compositionally biased region" description="Polar residues" evidence="7">
    <location>
        <begin position="920"/>
        <end position="935"/>
    </location>
</feature>
<feature type="compositionally biased region" description="Basic and acidic residues" evidence="7">
    <location>
        <begin position="674"/>
        <end position="685"/>
    </location>
</feature>
<evidence type="ECO:0000256" key="2">
    <source>
        <dbReference type="ARBA" id="ARBA00022692"/>
    </source>
</evidence>
<feature type="compositionally biased region" description="Low complexity" evidence="7">
    <location>
        <begin position="307"/>
        <end position="319"/>
    </location>
</feature>
<keyword evidence="4 8" id="KW-0472">Membrane</keyword>
<feature type="compositionally biased region" description="Basic and acidic residues" evidence="7">
    <location>
        <begin position="652"/>
        <end position="666"/>
    </location>
</feature>
<evidence type="ECO:0000256" key="6">
    <source>
        <dbReference type="ARBA" id="ARBA00023180"/>
    </source>
</evidence>
<evidence type="ECO:0000259" key="9">
    <source>
        <dbReference type="Pfam" id="PF01094"/>
    </source>
</evidence>
<keyword evidence="6" id="KW-0325">Glycoprotein</keyword>
<feature type="region of interest" description="Disordered" evidence="7">
    <location>
        <begin position="1000"/>
        <end position="1055"/>
    </location>
</feature>
<feature type="compositionally biased region" description="Low complexity" evidence="7">
    <location>
        <begin position="338"/>
        <end position="347"/>
    </location>
</feature>
<evidence type="ECO:0000313" key="10">
    <source>
        <dbReference type="EMBL" id="CAD7012846.1"/>
    </source>
</evidence>
<feature type="region of interest" description="Disordered" evidence="7">
    <location>
        <begin position="652"/>
        <end position="695"/>
    </location>
</feature>
<feature type="region of interest" description="Disordered" evidence="7">
    <location>
        <begin position="594"/>
        <end position="632"/>
    </location>
</feature>
<accession>A0A811VBT6</accession>
<dbReference type="InterPro" id="IPR001828">
    <property type="entry name" value="ANF_lig-bd_rcpt"/>
</dbReference>
<keyword evidence="11" id="KW-1185">Reference proteome</keyword>
<feature type="domain" description="Receptor ligand binding region" evidence="9">
    <location>
        <begin position="1731"/>
        <end position="1777"/>
    </location>
</feature>
<dbReference type="Gene3D" id="3.40.50.2300">
    <property type="match status" value="1"/>
</dbReference>
<sequence>MPLYRLCATSCQIMRTRQHRKVSNSVNRGNSPYAECQGRRRVGQRITKMRTPTFLLLILLLPLPITTTITASTTASKNGANERPHESEKHAPTPAAGDALQQHLHDAVVNKSTTISGKSMMTPLGVGVLAMRVSITTKAAGGAVAGIERVSAAAINYRVEQLALNASDASPPQEHKLAEFFNVSPHATAVDEVKELNSAKQQIPNRITVTSGNNKVVAENYVALNRSSDMNVKNNNNYNNNDKSHFDNGVNNKANNMSAKASLIIDALSDDERATVKGKAKMLEPQQTKAKELQQIHNYQGNRQEKIQQNPQKQQMQNPRKTQQKKMQPTLRGESENHQPQQQHQQQAIIAGEKQLNAKEKQKFPVTNGFEYVEEGLTVMKMVASDSESNNKVPFLATETTSKMLPVNWLRARIRTKNTDDVAVATTVGYVDVKDSHQDDGHGNDDGLFLLPTTIGTTKGSVVKTERQRPTTSLKLTTETITANIENLHGTSTKSTRKRYESKADTAEAAQILSTNADYPDENEYVSESEPTHATHAAERSQETQAESLEVEQSADAAHAVHNAKPWHAEDIKNMKSRLKPATELYLEPNFINKDANSSQNGKQIKQHSQDVKLTDLMTTGRESVEGNREQRVKPSVARIVEKIKVAELQIPHEDCKGTPHERQVEQPKSLGEQQEKLHKSDNKGRLSQQKPQQRFLQPIRYLVGREEQQQNQQQQQKKEPHLHTKGMPDQEATNSEPVESGLWPKYRGQEKRTQPAVEEVEEDDERKYFTQVKYLLNANAELELLTGHKLTEVESTKEFSKSLRSPLNDAKAQSKAELVERGAAKEESVEQKLLYLNKQRNSDTTEMPSETKVIGEKILQPFSDVTTSAISGKPAKSTSVNSTEIALQAKAEKARVSRAEYAEKLMTFKESERQRRTENTTATNSLRQTESGRTLVSAEKDACSQRQQAGVATESGRASEGQMPLGREGSAALNIEATALAVNNEGLATSELERMMTTIKPSRYDGRQQEELARKRPLKQKENEKQQQQSGSLQAQEKHQSRQQQQQLQLQKNISKERSQLVSAGLTEQRQVNKPTLMPNIKNINMTNVTVSHTSDMFVGYIQPSDNSNVFKQLKEAASLVDEAQATMSDSHFKAVEDEENEQKISGFQIEFNDGTFKALKMDKTVFFKQHQKRTANPTEIVRNFTALSSTVDDPRSGSTIAMAQSVNPAKMLVAEQKATTDAAAGRTKSDKGKELTINDNKLTFHDNDDALTGTKNRIGSTEIDNNRAFGEQPQQQQQQEQRKSILLLPSIDYRERRDEGETVQDWQHRHHLLTAYIRRPDMRTGEAMKLNDTLLAADGKVIGIAEPREVKEDAKTNEKWVTQAAPLQNPTARSTIGAEMKPNNGGSASISNFEAMERLNEAGEEGKEKIDDRNEQSDERVEQTQSVEREKERVNITVGSGKEKAASEAYDNADGNFTEGFYNFDSLYTPSKTAENVKTSTAPTTNGDAVPIEQTMDLTKTLADARWHVAEQATTTTTLSGNAQHASNIYTATEAAAGNVDTAREDSSSSVTMRVASEESLTALSDTETATKSAKTTTTAPTQATVTTLLLQVMNSTPNPLPSHSSEVETTIAADWALNDTLSTSATVWPVESPYILLPNFDALTSTAATTVAVDYAWLSKTTMAPGLVDGMTPTTLLTTATPGGAAAWPVKHASVMEGDVILGGLMMVHSREDSITCGPIMPQGGIQALEAMLYTLDQVNKQQLLPNITLGAHILDDCDKDTYGLEMAVDFIKAFSTRTRTHTDTILKCMSGHLSLYYGCWYSNGTIEGLKSIRVTIVNHPNWDTPLGERSPTLAA</sequence>
<feature type="compositionally biased region" description="Basic and acidic residues" evidence="7">
    <location>
        <begin position="717"/>
        <end position="729"/>
    </location>
</feature>
<dbReference type="Pfam" id="PF01094">
    <property type="entry name" value="ANF_receptor"/>
    <property type="match status" value="1"/>
</dbReference>
<feature type="compositionally biased region" description="Low complexity" evidence="7">
    <location>
        <begin position="1027"/>
        <end position="1036"/>
    </location>
</feature>
<comment type="caution">
    <text evidence="10">The sequence shown here is derived from an EMBL/GenBank/DDBJ whole genome shotgun (WGS) entry which is preliminary data.</text>
</comment>
<feature type="compositionally biased region" description="Basic and acidic residues" evidence="7">
    <location>
        <begin position="530"/>
        <end position="542"/>
    </location>
</feature>
<comment type="subcellular location">
    <subcellularLocation>
        <location evidence="1">Membrane</location>
        <topology evidence="1">Multi-pass membrane protein</topology>
    </subcellularLocation>
</comment>
<dbReference type="InterPro" id="IPR050726">
    <property type="entry name" value="mGluR"/>
</dbReference>
<feature type="transmembrane region" description="Helical" evidence="8">
    <location>
        <begin position="54"/>
        <end position="75"/>
    </location>
</feature>
<dbReference type="PRINTS" id="PR00248">
    <property type="entry name" value="GPCRMGR"/>
</dbReference>
<keyword evidence="3 8" id="KW-1133">Transmembrane helix</keyword>
<feature type="region of interest" description="Disordered" evidence="7">
    <location>
        <begin position="305"/>
        <end position="348"/>
    </location>
</feature>
<feature type="region of interest" description="Disordered" evidence="7">
    <location>
        <begin position="74"/>
        <end position="94"/>
    </location>
</feature>
<feature type="compositionally biased region" description="Low complexity" evidence="7">
    <location>
        <begin position="1569"/>
        <end position="1583"/>
    </location>
</feature>
<keyword evidence="5" id="KW-0675">Receptor</keyword>
<proteinExistence type="predicted"/>
<dbReference type="GO" id="GO:0004930">
    <property type="term" value="F:G protein-coupled receptor activity"/>
    <property type="evidence" value="ECO:0007669"/>
    <property type="project" value="InterPro"/>
</dbReference>
<feature type="region of interest" description="Disordered" evidence="7">
    <location>
        <begin position="1403"/>
        <end position="1433"/>
    </location>
</feature>
<dbReference type="InterPro" id="IPR028082">
    <property type="entry name" value="Peripla_BP_I"/>
</dbReference>
<organism evidence="10 11">
    <name type="scientific">Ceratitis capitata</name>
    <name type="common">Mediterranean fruit fly</name>
    <name type="synonym">Tephritis capitata</name>
    <dbReference type="NCBI Taxonomy" id="7213"/>
    <lineage>
        <taxon>Eukaryota</taxon>
        <taxon>Metazoa</taxon>
        <taxon>Ecdysozoa</taxon>
        <taxon>Arthropoda</taxon>
        <taxon>Hexapoda</taxon>
        <taxon>Insecta</taxon>
        <taxon>Pterygota</taxon>
        <taxon>Neoptera</taxon>
        <taxon>Endopterygota</taxon>
        <taxon>Diptera</taxon>
        <taxon>Brachycera</taxon>
        <taxon>Muscomorpha</taxon>
        <taxon>Tephritoidea</taxon>
        <taxon>Tephritidae</taxon>
        <taxon>Ceratitis</taxon>
        <taxon>Ceratitis</taxon>
    </lineage>
</organism>
<dbReference type="OrthoDB" id="425344at2759"/>
<evidence type="ECO:0000256" key="5">
    <source>
        <dbReference type="ARBA" id="ARBA00023170"/>
    </source>
</evidence>
<feature type="region of interest" description="Disordered" evidence="7">
    <location>
        <begin position="229"/>
        <end position="253"/>
    </location>
</feature>
<evidence type="ECO:0000313" key="11">
    <source>
        <dbReference type="Proteomes" id="UP000606786"/>
    </source>
</evidence>
<evidence type="ECO:0000256" key="4">
    <source>
        <dbReference type="ARBA" id="ARBA00023136"/>
    </source>
</evidence>
<feature type="compositionally biased region" description="Basic and acidic residues" evidence="7">
    <location>
        <begin position="623"/>
        <end position="632"/>
    </location>
</feature>
<dbReference type="GO" id="GO:0016020">
    <property type="term" value="C:membrane"/>
    <property type="evidence" value="ECO:0007669"/>
    <property type="project" value="UniProtKB-SubCell"/>
</dbReference>
<feature type="compositionally biased region" description="Basic and acidic residues" evidence="7">
    <location>
        <begin position="1003"/>
        <end position="1026"/>
    </location>
</feature>
<keyword evidence="2 8" id="KW-0812">Transmembrane</keyword>
<evidence type="ECO:0000256" key="7">
    <source>
        <dbReference type="SAM" id="MobiDB-lite"/>
    </source>
</evidence>
<reference evidence="10" key="1">
    <citation type="submission" date="2020-11" db="EMBL/GenBank/DDBJ databases">
        <authorList>
            <person name="Whitehead M."/>
        </authorList>
    </citation>
    <scope>NUCLEOTIDE SEQUENCE</scope>
    <source>
        <strain evidence="10">EGII</strain>
    </source>
</reference>
<feature type="compositionally biased region" description="Low complexity" evidence="7">
    <location>
        <begin position="1043"/>
        <end position="1052"/>
    </location>
</feature>
<evidence type="ECO:0000256" key="1">
    <source>
        <dbReference type="ARBA" id="ARBA00004141"/>
    </source>
</evidence>
<dbReference type="Proteomes" id="UP000606786">
    <property type="component" value="Unassembled WGS sequence"/>
</dbReference>
<dbReference type="EMBL" id="CAJHJT010000056">
    <property type="protein sequence ID" value="CAD7012846.1"/>
    <property type="molecule type" value="Genomic_DNA"/>
</dbReference>
<feature type="region of interest" description="Disordered" evidence="7">
    <location>
        <begin position="515"/>
        <end position="549"/>
    </location>
</feature>
<feature type="region of interest" description="Disordered" evidence="7">
    <location>
        <begin position="1557"/>
        <end position="1583"/>
    </location>
</feature>
<gene>
    <name evidence="10" type="ORF">CCAP1982_LOCUS20945</name>
</gene>
<dbReference type="PANTHER" id="PTHR24060">
    <property type="entry name" value="METABOTROPIC GLUTAMATE RECEPTOR"/>
    <property type="match status" value="1"/>
</dbReference>
<name>A0A811VBT6_CERCA</name>
<dbReference type="InterPro" id="IPR000337">
    <property type="entry name" value="GPCR_3"/>
</dbReference>
<feature type="region of interest" description="Disordered" evidence="7">
    <location>
        <begin position="707"/>
        <end position="760"/>
    </location>
</feature>
<protein>
    <submittedName>
        <fullName evidence="10">(Mediterranean fruit fly) hypothetical protein</fullName>
    </submittedName>
</protein>
<feature type="compositionally biased region" description="Polar residues" evidence="7">
    <location>
        <begin position="595"/>
        <end position="604"/>
    </location>
</feature>